<comment type="similarity">
    <text evidence="2 7">Belongs to the peptidase C19 family.</text>
</comment>
<dbReference type="RefSeq" id="XP_056081069.1">
    <property type="nucleotide sequence ID" value="XM_056226833.1"/>
</dbReference>
<sequence>MEQNIISTIKNECNHHQSKYLTIAQLTAIAESKINEFIINDKRKDRDLSSLLDKCIDILSIYKKNSKDIKSIIFSRNKGAVINSNSDITIQLNYIYYKIIHIIVTTNIPLLNEFSKAKLHKSSNNDTNTSSNNNEFQLMNIYNTLLETLLSDENIAKIKNFIKSSVRQRKLYLDQEECSMMGTGSIITPSHLNSLIFSSTNSTSSQMETLLIDIRSRLEFNKSHIDSKNIICLEPISFKMSYSDHDLERKSLITSPNDEIKLFQSRNLFKFIVLYTDSNEYNIKQQSVLLDILLNHSFEKPISDDYTKIFILKSGFSSWLNSNHGNQVSSSFPPSGNVKDDSVYVNGNTSGLSLQHLPRMSPSIRHSMDDSMKEMLIAPTPVNHLQQQQQQQSSSNHAVKRSSSFKKLFSNYTSPCLKNSSSNSNLYSISSLSISNSPSPLLLHSPNPIKHDSLPVNYPETPHLWKNNEADFMTNQREQLNHNSFAHITPINTRAITSPSRTTTPKLQRFPQTISMNLNMNSNGHNSATSTIQPSSLSLSNNNSSDHTDFAPTSSSHNYDLDFAVGLENLGNSCYMNCIIQCILGTHELTQIFLDDSYAKHININSKLGSKGILAKYFARLVHMMYKEQVDSSKKISISPIKFKLACGSVNSLFKTASQQDCQEFCQFLLDGLHEDLNQCGSNPPLKELSQEAEARREKLSLRIASSIEWERFLTTDFSVIVDLFQGQYASRLRCKVCNHTSTTYQPFTVLSIPIPKKNSQNKITIEDCFKEFTKCENLEVEEQWLCPHCKQRQPSTKQLTVTRLPRNLIVHLKRFDNFLNKNNDFVRYPFLLDLTPFWANDFDGVFPPGVNDDELPIRGQIPPFKYELYGVACHFGTLYGGHYTAYVKKGLKKGWLYFDDTKYKPVKNQTDAINSNAYVLFYHRVYGV</sequence>
<comment type="catalytic activity">
    <reaction evidence="1 7">
        <text>Thiol-dependent hydrolysis of ester, thioester, amide, peptide and isopeptide bonds formed by the C-terminal Gly of ubiquitin (a 76-residue protein attached to proteins as an intracellular targeting signal).</text>
        <dbReference type="EC" id="3.4.19.12"/>
    </reaction>
</comment>
<evidence type="ECO:0000256" key="6">
    <source>
        <dbReference type="ARBA" id="ARBA00022807"/>
    </source>
</evidence>
<dbReference type="PROSITE" id="PS00973">
    <property type="entry name" value="USP_2"/>
    <property type="match status" value="1"/>
</dbReference>
<proteinExistence type="inferred from homology"/>
<dbReference type="PROSITE" id="PS00972">
    <property type="entry name" value="USP_1"/>
    <property type="match status" value="1"/>
</dbReference>
<dbReference type="InterPro" id="IPR050185">
    <property type="entry name" value="Ub_carboxyl-term_hydrolase"/>
</dbReference>
<dbReference type="GO" id="GO:0006508">
    <property type="term" value="P:proteolysis"/>
    <property type="evidence" value="ECO:0007669"/>
    <property type="project" value="UniProtKB-KW"/>
</dbReference>
<keyword evidence="4 7" id="KW-0833">Ubl conjugation pathway</keyword>
<dbReference type="PANTHER" id="PTHR21646:SF95">
    <property type="entry name" value="UBIQUITIN CARBOXYL-TERMINAL HYDROLASE 4-RELATED"/>
    <property type="match status" value="1"/>
</dbReference>
<evidence type="ECO:0000256" key="5">
    <source>
        <dbReference type="ARBA" id="ARBA00022801"/>
    </source>
</evidence>
<dbReference type="Gene3D" id="3.40.250.10">
    <property type="entry name" value="Rhodanese-like domain"/>
    <property type="match status" value="1"/>
</dbReference>
<evidence type="ECO:0000256" key="4">
    <source>
        <dbReference type="ARBA" id="ARBA00022786"/>
    </source>
</evidence>
<dbReference type="GeneID" id="80917165"/>
<evidence type="ECO:0000259" key="10">
    <source>
        <dbReference type="PROSITE" id="PS50235"/>
    </source>
</evidence>
<dbReference type="PROSITE" id="PS50235">
    <property type="entry name" value="USP_3"/>
    <property type="match status" value="1"/>
</dbReference>
<feature type="region of interest" description="Disordered" evidence="8">
    <location>
        <begin position="521"/>
        <end position="551"/>
    </location>
</feature>
<evidence type="ECO:0000313" key="11">
    <source>
        <dbReference type="EMBL" id="CAI4037954.1"/>
    </source>
</evidence>
<dbReference type="AlphaFoldDB" id="A0AA35NFP4"/>
<evidence type="ECO:0000256" key="7">
    <source>
        <dbReference type="RuleBase" id="RU366025"/>
    </source>
</evidence>
<feature type="compositionally biased region" description="Polar residues" evidence="8">
    <location>
        <begin position="521"/>
        <end position="534"/>
    </location>
</feature>
<dbReference type="InterPro" id="IPR036873">
    <property type="entry name" value="Rhodanese-like_dom_sf"/>
</dbReference>
<evidence type="ECO:0000259" key="9">
    <source>
        <dbReference type="PROSITE" id="PS50206"/>
    </source>
</evidence>
<dbReference type="GO" id="GO:0004843">
    <property type="term" value="F:cysteine-type deubiquitinase activity"/>
    <property type="evidence" value="ECO:0007669"/>
    <property type="project" value="UniProtKB-UniRule"/>
</dbReference>
<organism evidence="11 12">
    <name type="scientific">Saccharomyces mikatae IFO 1815</name>
    <dbReference type="NCBI Taxonomy" id="226126"/>
    <lineage>
        <taxon>Eukaryota</taxon>
        <taxon>Fungi</taxon>
        <taxon>Dikarya</taxon>
        <taxon>Ascomycota</taxon>
        <taxon>Saccharomycotina</taxon>
        <taxon>Saccharomycetes</taxon>
        <taxon>Saccharomycetales</taxon>
        <taxon>Saccharomycetaceae</taxon>
        <taxon>Saccharomyces</taxon>
    </lineage>
</organism>
<dbReference type="Proteomes" id="UP001161438">
    <property type="component" value="Chromosome 4"/>
</dbReference>
<dbReference type="FunFam" id="3.90.70.10:FF:000115">
    <property type="entry name" value="DOA4p Ubiquitin hydrolase"/>
    <property type="match status" value="1"/>
</dbReference>
<feature type="domain" description="USP" evidence="10">
    <location>
        <begin position="565"/>
        <end position="926"/>
    </location>
</feature>
<dbReference type="PANTHER" id="PTHR21646">
    <property type="entry name" value="UBIQUITIN CARBOXYL-TERMINAL HYDROLASE"/>
    <property type="match status" value="1"/>
</dbReference>
<dbReference type="EC" id="3.4.19.12" evidence="7"/>
<accession>A0AA35NFP4</accession>
<name>A0AA35NFP4_SACMI</name>
<evidence type="ECO:0000256" key="3">
    <source>
        <dbReference type="ARBA" id="ARBA00022670"/>
    </source>
</evidence>
<feature type="domain" description="Rhodanese" evidence="9">
    <location>
        <begin position="205"/>
        <end position="328"/>
    </location>
</feature>
<dbReference type="CDD" id="cd02674">
    <property type="entry name" value="Peptidase_C19R"/>
    <property type="match status" value="1"/>
</dbReference>
<dbReference type="InterPro" id="IPR001394">
    <property type="entry name" value="Peptidase_C19_UCH"/>
</dbReference>
<keyword evidence="3 7" id="KW-0645">Protease</keyword>
<dbReference type="SUPFAM" id="SSF52821">
    <property type="entry name" value="Rhodanese/Cell cycle control phosphatase"/>
    <property type="match status" value="1"/>
</dbReference>
<dbReference type="GO" id="GO:0016579">
    <property type="term" value="P:protein deubiquitination"/>
    <property type="evidence" value="ECO:0007669"/>
    <property type="project" value="InterPro"/>
</dbReference>
<evidence type="ECO:0000256" key="2">
    <source>
        <dbReference type="ARBA" id="ARBA00009085"/>
    </source>
</evidence>
<evidence type="ECO:0000256" key="8">
    <source>
        <dbReference type="SAM" id="MobiDB-lite"/>
    </source>
</evidence>
<dbReference type="Pfam" id="PF00581">
    <property type="entry name" value="Rhodanese"/>
    <property type="match status" value="1"/>
</dbReference>
<evidence type="ECO:0000256" key="1">
    <source>
        <dbReference type="ARBA" id="ARBA00000707"/>
    </source>
</evidence>
<dbReference type="EMBL" id="OX365760">
    <property type="protein sequence ID" value="CAI4037954.1"/>
    <property type="molecule type" value="Genomic_DNA"/>
</dbReference>
<keyword evidence="12" id="KW-1185">Reference proteome</keyword>
<gene>
    <name evidence="11" type="primary">SMKI04G2910</name>
    <name evidence="11" type="ORF">SMKI_04G2910</name>
</gene>
<dbReference type="Pfam" id="PF00443">
    <property type="entry name" value="UCH"/>
    <property type="match status" value="1"/>
</dbReference>
<keyword evidence="6 7" id="KW-0788">Thiol protease</keyword>
<evidence type="ECO:0000313" key="12">
    <source>
        <dbReference type="Proteomes" id="UP001161438"/>
    </source>
</evidence>
<dbReference type="SUPFAM" id="SSF54001">
    <property type="entry name" value="Cysteine proteinases"/>
    <property type="match status" value="1"/>
</dbReference>
<dbReference type="SMART" id="SM00450">
    <property type="entry name" value="RHOD"/>
    <property type="match status" value="1"/>
</dbReference>
<dbReference type="InterPro" id="IPR018200">
    <property type="entry name" value="USP_CS"/>
</dbReference>
<dbReference type="PROSITE" id="PS50206">
    <property type="entry name" value="RHODANESE_3"/>
    <property type="match status" value="1"/>
</dbReference>
<dbReference type="InterPro" id="IPR038765">
    <property type="entry name" value="Papain-like_cys_pep_sf"/>
</dbReference>
<protein>
    <recommendedName>
        <fullName evidence="7">Ubiquitin carboxyl-terminal hydrolase</fullName>
        <ecNumber evidence="7">3.4.19.12</ecNumber>
    </recommendedName>
</protein>
<dbReference type="InterPro" id="IPR001763">
    <property type="entry name" value="Rhodanese-like_dom"/>
</dbReference>
<dbReference type="InterPro" id="IPR028889">
    <property type="entry name" value="USP"/>
</dbReference>
<dbReference type="Gene3D" id="3.90.70.10">
    <property type="entry name" value="Cysteine proteinases"/>
    <property type="match status" value="1"/>
</dbReference>
<reference evidence="11" key="1">
    <citation type="submission" date="2022-10" db="EMBL/GenBank/DDBJ databases">
        <authorList>
            <person name="Byrne P K."/>
        </authorList>
    </citation>
    <scope>NUCLEOTIDE SEQUENCE</scope>
    <source>
        <strain evidence="11">IFO1815</strain>
    </source>
</reference>
<feature type="compositionally biased region" description="Low complexity" evidence="8">
    <location>
        <begin position="535"/>
        <end position="545"/>
    </location>
</feature>
<keyword evidence="5 7" id="KW-0378">Hydrolase</keyword>